<evidence type="ECO:0000259" key="7">
    <source>
        <dbReference type="Pfam" id="PF02687"/>
    </source>
</evidence>
<dbReference type="PANTHER" id="PTHR30287">
    <property type="entry name" value="MEMBRANE COMPONENT OF PREDICTED ABC SUPERFAMILY METABOLITE UPTAKE TRANSPORTER"/>
    <property type="match status" value="1"/>
</dbReference>
<evidence type="ECO:0000256" key="4">
    <source>
        <dbReference type="ARBA" id="ARBA00022989"/>
    </source>
</evidence>
<feature type="transmembrane region" description="Helical" evidence="6">
    <location>
        <begin position="256"/>
        <end position="276"/>
    </location>
</feature>
<dbReference type="Proteomes" id="UP000199233">
    <property type="component" value="Unassembled WGS sequence"/>
</dbReference>
<comment type="subcellular location">
    <subcellularLocation>
        <location evidence="1">Cell membrane</location>
        <topology evidence="1">Multi-pass membrane protein</topology>
    </subcellularLocation>
</comment>
<protein>
    <submittedName>
        <fullName evidence="8">Putative ABC transport system permease protein</fullName>
    </submittedName>
</protein>
<organism evidence="8 9">
    <name type="scientific">Solimonas aquatica</name>
    <dbReference type="NCBI Taxonomy" id="489703"/>
    <lineage>
        <taxon>Bacteria</taxon>
        <taxon>Pseudomonadati</taxon>
        <taxon>Pseudomonadota</taxon>
        <taxon>Gammaproteobacteria</taxon>
        <taxon>Nevskiales</taxon>
        <taxon>Nevskiaceae</taxon>
        <taxon>Solimonas</taxon>
    </lineage>
</organism>
<dbReference type="PANTHER" id="PTHR30287:SF1">
    <property type="entry name" value="INNER MEMBRANE PROTEIN"/>
    <property type="match status" value="1"/>
</dbReference>
<feature type="domain" description="ABC3 transporter permease C-terminal" evidence="7">
    <location>
        <begin position="710"/>
        <end position="822"/>
    </location>
</feature>
<dbReference type="Pfam" id="PF02687">
    <property type="entry name" value="FtsX"/>
    <property type="match status" value="2"/>
</dbReference>
<keyword evidence="9" id="KW-1185">Reference proteome</keyword>
<sequence>MSGEASALRFALRRLRRGWRSGELLILLLALLIAVSASGTVRLFAERVRLALNEGSSEALGADLVISSNRPLPEHLRESARAAQLRSAEVLQLSSVVFAAEVSSLASIKAVSADYPLRGTLRLAALPYAPAQDAKGPPQGAAYVDAKLWQDLQLQAGGEVAVGELKLRVAGVIENEPDRGNGFSDLAPRLMMNRADLDASGLLGPGSRADYRLYLAGAREAIARLVPAQPEHGLRYTQPQDARRELRGVVQRAGQLLDLAVLAAMLLAAAAVAQAARQYGEKQREEIALLKCLGASRAFITRALLLQLLLLGLAAGACGALLAAAGQSALAALLQSSLQLALPPVSLQPLLGAVALGLLMLLGFAAPPLLSARNTPVLRVLQRAAESPGAQRLSLLLALATAALLLWLATGDAQLALRVALGTALTLGVLALLAWLLVRALQPLRRGGRRGFALRFGLANLARRRGATVAQATGLGIGLLALLLVSVVREDLLDSWRNKLPADAPNQFLINIQPEQREALQAFFASHGLGTVKLWPMARGRLVALNGKPVDVESFDDPQTRAWINREFNLSWTDVIGSDNVVTQGQWWGEAGRGQAWLSAEEYAIERLHLKLGDTLTLDFSGETQTFTVHNFRKVDWGSFKPNFFLLAPEDAVGEAVPRQYIASFYLPAARRALLRELVAQFPNISVLDIDAALRQVRGLITQVLRALEFVLLFTLASGLALLLAAVEATRGQRQRETALLRTLGASRVQILAALMAEYALLGLLAGAVAAIAAQSLAWLLAVQLLDIPYGPRPLLWLLGMLAGALLVMALGWLSLRGSLRTAPRQVLAG</sequence>
<evidence type="ECO:0000256" key="6">
    <source>
        <dbReference type="SAM" id="Phobius"/>
    </source>
</evidence>
<feature type="transmembrane region" description="Helical" evidence="6">
    <location>
        <begin position="393"/>
        <end position="409"/>
    </location>
</feature>
<dbReference type="InterPro" id="IPR003838">
    <property type="entry name" value="ABC3_permease_C"/>
</dbReference>
<feature type="domain" description="ABC3 transporter permease C-terminal" evidence="7">
    <location>
        <begin position="260"/>
        <end position="376"/>
    </location>
</feature>
<keyword evidence="4 6" id="KW-1133">Transmembrane helix</keyword>
<evidence type="ECO:0000256" key="2">
    <source>
        <dbReference type="ARBA" id="ARBA00022475"/>
    </source>
</evidence>
<evidence type="ECO:0000313" key="9">
    <source>
        <dbReference type="Proteomes" id="UP000199233"/>
    </source>
</evidence>
<dbReference type="InterPro" id="IPR038766">
    <property type="entry name" value="Membrane_comp_ABC_pdt"/>
</dbReference>
<dbReference type="STRING" id="489703.SAMN04488038_105273"/>
<gene>
    <name evidence="8" type="ORF">SAMN04488038_105273</name>
</gene>
<feature type="transmembrane region" description="Helical" evidence="6">
    <location>
        <begin position="751"/>
        <end position="774"/>
    </location>
</feature>
<evidence type="ECO:0000256" key="3">
    <source>
        <dbReference type="ARBA" id="ARBA00022692"/>
    </source>
</evidence>
<feature type="transmembrane region" description="Helical" evidence="6">
    <location>
        <begin position="415"/>
        <end position="438"/>
    </location>
</feature>
<accession>A0A1H9F765</accession>
<feature type="transmembrane region" description="Helical" evidence="6">
    <location>
        <begin position="794"/>
        <end position="816"/>
    </location>
</feature>
<feature type="transmembrane region" description="Helical" evidence="6">
    <location>
        <begin position="350"/>
        <end position="372"/>
    </location>
</feature>
<evidence type="ECO:0000313" key="8">
    <source>
        <dbReference type="EMBL" id="SEQ33709.1"/>
    </source>
</evidence>
<keyword evidence="2" id="KW-1003">Cell membrane</keyword>
<evidence type="ECO:0000256" key="1">
    <source>
        <dbReference type="ARBA" id="ARBA00004651"/>
    </source>
</evidence>
<name>A0A1H9F765_9GAMM</name>
<keyword evidence="3 6" id="KW-0812">Transmembrane</keyword>
<dbReference type="OrthoDB" id="5292592at2"/>
<dbReference type="AlphaFoldDB" id="A0A1H9F765"/>
<dbReference type="RefSeq" id="WP_093284489.1">
    <property type="nucleotide sequence ID" value="NZ_FOFS01000005.1"/>
</dbReference>
<dbReference type="EMBL" id="FOFS01000005">
    <property type="protein sequence ID" value="SEQ33709.1"/>
    <property type="molecule type" value="Genomic_DNA"/>
</dbReference>
<proteinExistence type="predicted"/>
<feature type="transmembrane region" description="Helical" evidence="6">
    <location>
        <begin position="304"/>
        <end position="330"/>
    </location>
</feature>
<feature type="transmembrane region" description="Helical" evidence="6">
    <location>
        <begin position="710"/>
        <end position="730"/>
    </location>
</feature>
<feature type="transmembrane region" description="Helical" evidence="6">
    <location>
        <begin position="469"/>
        <end position="488"/>
    </location>
</feature>
<keyword evidence="5 6" id="KW-0472">Membrane</keyword>
<evidence type="ECO:0000256" key="5">
    <source>
        <dbReference type="ARBA" id="ARBA00023136"/>
    </source>
</evidence>
<reference evidence="9" key="1">
    <citation type="submission" date="2016-10" db="EMBL/GenBank/DDBJ databases">
        <authorList>
            <person name="Varghese N."/>
            <person name="Submissions S."/>
        </authorList>
    </citation>
    <scope>NUCLEOTIDE SEQUENCE [LARGE SCALE GENOMIC DNA]</scope>
    <source>
        <strain evidence="9">DSM 25927</strain>
    </source>
</reference>
<dbReference type="GO" id="GO:0005886">
    <property type="term" value="C:plasma membrane"/>
    <property type="evidence" value="ECO:0007669"/>
    <property type="project" value="UniProtKB-SubCell"/>
</dbReference>